<sequence>MSIFIFCFHLNYNTRKRAQNTNGKITLLLDMKLLENKNEEEHRTMIKTTE</sequence>
<organism evidence="1 2">
    <name type="scientific">Heterorhabditis bacteriophora</name>
    <name type="common">Entomopathogenic nematode worm</name>
    <dbReference type="NCBI Taxonomy" id="37862"/>
    <lineage>
        <taxon>Eukaryota</taxon>
        <taxon>Metazoa</taxon>
        <taxon>Ecdysozoa</taxon>
        <taxon>Nematoda</taxon>
        <taxon>Chromadorea</taxon>
        <taxon>Rhabditida</taxon>
        <taxon>Rhabditina</taxon>
        <taxon>Rhabditomorpha</taxon>
        <taxon>Strongyloidea</taxon>
        <taxon>Heterorhabditidae</taxon>
        <taxon>Heterorhabditis</taxon>
    </lineage>
</organism>
<name>A0A1I7WQU8_HETBA</name>
<keyword evidence="1" id="KW-1185">Reference proteome</keyword>
<evidence type="ECO:0000313" key="1">
    <source>
        <dbReference type="Proteomes" id="UP000095283"/>
    </source>
</evidence>
<dbReference type="WBParaSite" id="Hba_07463">
    <property type="protein sequence ID" value="Hba_07463"/>
    <property type="gene ID" value="Hba_07463"/>
</dbReference>
<reference evidence="2" key="1">
    <citation type="submission" date="2016-11" db="UniProtKB">
        <authorList>
            <consortium name="WormBaseParasite"/>
        </authorList>
    </citation>
    <scope>IDENTIFICATION</scope>
</reference>
<protein>
    <submittedName>
        <fullName evidence="2">Uncharacterized protein</fullName>
    </submittedName>
</protein>
<proteinExistence type="predicted"/>
<dbReference type="AlphaFoldDB" id="A0A1I7WQU8"/>
<dbReference type="Proteomes" id="UP000095283">
    <property type="component" value="Unplaced"/>
</dbReference>
<evidence type="ECO:0000313" key="2">
    <source>
        <dbReference type="WBParaSite" id="Hba_07463"/>
    </source>
</evidence>
<accession>A0A1I7WQU8</accession>